<evidence type="ECO:0000256" key="3">
    <source>
        <dbReference type="SAM" id="MobiDB-lite"/>
    </source>
</evidence>
<dbReference type="PANTHER" id="PTHR12650:SF15">
    <property type="entry name" value="RIBOSOMAL PROTEIN S30, ISOFORM A"/>
    <property type="match status" value="1"/>
</dbReference>
<keyword evidence="2" id="KW-0687">Ribonucleoprotein</keyword>
<accession>A0ABD0KXW6</accession>
<proteinExistence type="predicted"/>
<dbReference type="PANTHER" id="PTHR12650">
    <property type="entry name" value="40S RIBOSOMAL PROTEIN S30/UBIQUITIN-LIKE PROTEIN FUBI"/>
    <property type="match status" value="1"/>
</dbReference>
<name>A0ABD0KXW6_9CAEN</name>
<sequence>MQLFVRSQLTHPLTVKGTETVDDVKRMIQGVEGLPAEDLAVFYRGRPLEGGMSLTAFEDSATLEVEVRLFGGKVHGPRARVGKVRRQTSKVEPQEKKNRKTGDAKRGMKGPNAQS</sequence>
<dbReference type="Gene3D" id="3.10.20.90">
    <property type="entry name" value="Phosphatidylinositol 3-kinase Catalytic Subunit, Chain A, domain 1"/>
    <property type="match status" value="1"/>
</dbReference>
<dbReference type="Pfam" id="PF04758">
    <property type="entry name" value="Ribosomal_S30"/>
    <property type="match status" value="1"/>
</dbReference>
<feature type="region of interest" description="Disordered" evidence="3">
    <location>
        <begin position="78"/>
        <end position="115"/>
    </location>
</feature>
<organism evidence="5 6">
    <name type="scientific">Batillaria attramentaria</name>
    <dbReference type="NCBI Taxonomy" id="370345"/>
    <lineage>
        <taxon>Eukaryota</taxon>
        <taxon>Metazoa</taxon>
        <taxon>Spiralia</taxon>
        <taxon>Lophotrochozoa</taxon>
        <taxon>Mollusca</taxon>
        <taxon>Gastropoda</taxon>
        <taxon>Caenogastropoda</taxon>
        <taxon>Sorbeoconcha</taxon>
        <taxon>Cerithioidea</taxon>
        <taxon>Batillariidae</taxon>
        <taxon>Batillaria</taxon>
    </lineage>
</organism>
<evidence type="ECO:0000259" key="4">
    <source>
        <dbReference type="PROSITE" id="PS50053"/>
    </source>
</evidence>
<keyword evidence="1" id="KW-0689">Ribosomal protein</keyword>
<dbReference type="GO" id="GO:0005829">
    <property type="term" value="C:cytosol"/>
    <property type="evidence" value="ECO:0007669"/>
    <property type="project" value="UniProtKB-ARBA"/>
</dbReference>
<reference evidence="5 6" key="1">
    <citation type="journal article" date="2023" name="Sci. Data">
        <title>Genome assembly of the Korean intertidal mud-creeper Batillaria attramentaria.</title>
        <authorList>
            <person name="Patra A.K."/>
            <person name="Ho P.T."/>
            <person name="Jun S."/>
            <person name="Lee S.J."/>
            <person name="Kim Y."/>
            <person name="Won Y.J."/>
        </authorList>
    </citation>
    <scope>NUCLEOTIDE SEQUENCE [LARGE SCALE GENOMIC DNA]</scope>
    <source>
        <tissue evidence="5">Foot muscle</tissue>
    </source>
</reference>
<keyword evidence="6" id="KW-1185">Reference proteome</keyword>
<dbReference type="GO" id="GO:0005840">
    <property type="term" value="C:ribosome"/>
    <property type="evidence" value="ECO:0007669"/>
    <property type="project" value="UniProtKB-KW"/>
</dbReference>
<dbReference type="Pfam" id="PF00240">
    <property type="entry name" value="ubiquitin"/>
    <property type="match status" value="1"/>
</dbReference>
<evidence type="ECO:0000313" key="5">
    <source>
        <dbReference type="EMBL" id="KAK7492004.1"/>
    </source>
</evidence>
<dbReference type="InterPro" id="IPR029071">
    <property type="entry name" value="Ubiquitin-like_domsf"/>
</dbReference>
<evidence type="ECO:0000313" key="6">
    <source>
        <dbReference type="Proteomes" id="UP001519460"/>
    </source>
</evidence>
<evidence type="ECO:0000256" key="2">
    <source>
        <dbReference type="ARBA" id="ARBA00023274"/>
    </source>
</evidence>
<comment type="caution">
    <text evidence="5">The sequence shown here is derived from an EMBL/GenBank/DDBJ whole genome shotgun (WGS) entry which is preliminary data.</text>
</comment>
<dbReference type="EMBL" id="JACVVK020000107">
    <property type="protein sequence ID" value="KAK7492004.1"/>
    <property type="molecule type" value="Genomic_DNA"/>
</dbReference>
<dbReference type="PROSITE" id="PS50053">
    <property type="entry name" value="UBIQUITIN_2"/>
    <property type="match status" value="1"/>
</dbReference>
<dbReference type="SUPFAM" id="SSF54236">
    <property type="entry name" value="Ubiquitin-like"/>
    <property type="match status" value="1"/>
</dbReference>
<dbReference type="InterPro" id="IPR000626">
    <property type="entry name" value="Ubiquitin-like_dom"/>
</dbReference>
<feature type="compositionally biased region" description="Basic and acidic residues" evidence="3">
    <location>
        <begin position="92"/>
        <end position="106"/>
    </location>
</feature>
<feature type="compositionally biased region" description="Basic residues" evidence="3">
    <location>
        <begin position="78"/>
        <end position="88"/>
    </location>
</feature>
<protein>
    <recommendedName>
        <fullName evidence="4">Ubiquitin-like domain-containing protein</fullName>
    </recommendedName>
</protein>
<feature type="domain" description="Ubiquitin-like" evidence="4">
    <location>
        <begin position="1"/>
        <end position="72"/>
    </location>
</feature>
<dbReference type="SMART" id="SM00213">
    <property type="entry name" value="UBQ"/>
    <property type="match status" value="1"/>
</dbReference>
<dbReference type="AlphaFoldDB" id="A0ABD0KXW6"/>
<dbReference type="Proteomes" id="UP001519460">
    <property type="component" value="Unassembled WGS sequence"/>
</dbReference>
<gene>
    <name evidence="5" type="ORF">BaRGS_00016668</name>
</gene>
<evidence type="ECO:0000256" key="1">
    <source>
        <dbReference type="ARBA" id="ARBA00022980"/>
    </source>
</evidence>
<dbReference type="InterPro" id="IPR006846">
    <property type="entry name" value="Ribosomal_eS30"/>
</dbReference>
<dbReference type="GO" id="GO:1990904">
    <property type="term" value="C:ribonucleoprotein complex"/>
    <property type="evidence" value="ECO:0007669"/>
    <property type="project" value="UniProtKB-KW"/>
</dbReference>